<feature type="region of interest" description="Disordered" evidence="1">
    <location>
        <begin position="33"/>
        <end position="55"/>
    </location>
</feature>
<evidence type="ECO:0000256" key="2">
    <source>
        <dbReference type="SAM" id="SignalP"/>
    </source>
</evidence>
<name>A0A8H6FEL6_9LECA</name>
<sequence length="257" mass="28009">MSLRPHLLSAVLIVLLSTSAALSLPSPLNINPPSGPIDTTNSSRQAPPSFPNLTFSPWPPRPYQIPLYPRSGFFELLITRVTEYHGTRSVTAPALQGFLQEFRDNLEREYPVPGIMPRRAQQETFDLETYTVWTVTLNEGFLGSSLPMEVAALALDEIGRLLGSHGPASLYFSIRLKGSGLFAVMEKDSGPVESALAMYVARGMRVSTSQAVTQAASEDPCVNFSSCPPITPVVGTEGPSEQPPWTAIHRVTISWAR</sequence>
<dbReference type="Proteomes" id="UP000593566">
    <property type="component" value="Unassembled WGS sequence"/>
</dbReference>
<evidence type="ECO:0000313" key="3">
    <source>
        <dbReference type="EMBL" id="KAF6225545.1"/>
    </source>
</evidence>
<organism evidence="3 4">
    <name type="scientific">Letharia lupina</name>
    <dbReference type="NCBI Taxonomy" id="560253"/>
    <lineage>
        <taxon>Eukaryota</taxon>
        <taxon>Fungi</taxon>
        <taxon>Dikarya</taxon>
        <taxon>Ascomycota</taxon>
        <taxon>Pezizomycotina</taxon>
        <taxon>Lecanoromycetes</taxon>
        <taxon>OSLEUM clade</taxon>
        <taxon>Lecanoromycetidae</taxon>
        <taxon>Lecanorales</taxon>
        <taxon>Lecanorineae</taxon>
        <taxon>Parmeliaceae</taxon>
        <taxon>Letharia</taxon>
    </lineage>
</organism>
<comment type="caution">
    <text evidence="3">The sequence shown here is derived from an EMBL/GenBank/DDBJ whole genome shotgun (WGS) entry which is preliminary data.</text>
</comment>
<reference evidence="3 4" key="1">
    <citation type="journal article" date="2020" name="Genomics">
        <title>Complete, high-quality genomes from long-read metagenomic sequencing of two wolf lichen thalli reveals enigmatic genome architecture.</title>
        <authorList>
            <person name="McKenzie S.K."/>
            <person name="Walston R.F."/>
            <person name="Allen J.L."/>
        </authorList>
    </citation>
    <scope>NUCLEOTIDE SEQUENCE [LARGE SCALE GENOMIC DNA]</scope>
    <source>
        <strain evidence="3">WasteWater1</strain>
    </source>
</reference>
<gene>
    <name evidence="3" type="ORF">HO133_009545</name>
</gene>
<proteinExistence type="predicted"/>
<keyword evidence="4" id="KW-1185">Reference proteome</keyword>
<dbReference type="EMBL" id="JACCJB010000007">
    <property type="protein sequence ID" value="KAF6225545.1"/>
    <property type="molecule type" value="Genomic_DNA"/>
</dbReference>
<evidence type="ECO:0000256" key="1">
    <source>
        <dbReference type="SAM" id="MobiDB-lite"/>
    </source>
</evidence>
<dbReference type="RefSeq" id="XP_037154254.1">
    <property type="nucleotide sequence ID" value="XM_037300406.1"/>
</dbReference>
<accession>A0A8H6FEL6</accession>
<keyword evidence="2" id="KW-0732">Signal</keyword>
<dbReference type="GeneID" id="59337940"/>
<feature type="compositionally biased region" description="Polar residues" evidence="1">
    <location>
        <begin position="38"/>
        <end position="55"/>
    </location>
</feature>
<evidence type="ECO:0000313" key="4">
    <source>
        <dbReference type="Proteomes" id="UP000593566"/>
    </source>
</evidence>
<feature type="chain" id="PRO_5034501037" description="SEA domain-containing protein" evidence="2">
    <location>
        <begin position="22"/>
        <end position="257"/>
    </location>
</feature>
<evidence type="ECO:0008006" key="5">
    <source>
        <dbReference type="Google" id="ProtNLM"/>
    </source>
</evidence>
<dbReference type="AlphaFoldDB" id="A0A8H6FEL6"/>
<feature type="signal peptide" evidence="2">
    <location>
        <begin position="1"/>
        <end position="21"/>
    </location>
</feature>
<protein>
    <recommendedName>
        <fullName evidence="5">SEA domain-containing protein</fullName>
    </recommendedName>
</protein>